<keyword evidence="2" id="KW-1185">Reference proteome</keyword>
<dbReference type="PANTHER" id="PTHR15430:SF1">
    <property type="entry name" value="GLOMULIN"/>
    <property type="match status" value="1"/>
</dbReference>
<reference evidence="1 2" key="1">
    <citation type="submission" date="2015-07" db="EMBL/GenBank/DDBJ databases">
        <title>The genome of Habropoda laboriosa.</title>
        <authorList>
            <person name="Pan H."/>
            <person name="Kapheim K."/>
        </authorList>
    </citation>
    <scope>NUCLEOTIDE SEQUENCE [LARGE SCALE GENOMIC DNA]</scope>
    <source>
        <strain evidence="1">0110345459</strain>
    </source>
</reference>
<gene>
    <name evidence="1" type="ORF">WH47_02661</name>
</gene>
<sequence length="584" mass="67350">MSEFQENLTKKFINKLTDCLKENKFEEALNLFEGSNYDNIIKESSWDIVPIVSSHLTTENVKCNEDLIVCCTTILNAIIEKCSPSETVLELLEQVEGPEDDIKFCVILSVLSKCLSKLNDKVKAIEWCISTIRSYIDSLPVPVNESESNTDTINKIKNVYNAVMLFLDPLVDEASLKKSQNCVTLRDYLASILIFLMGRPLCYLQEKQLQSHLEEPLPAKIVTLESQVTADMLWPLNIARIRNKKTKFKKRNVEEKCSNLKVILFELNENIPDLAYANFYFYVITKPHLWEKVPQVYDSQYIFQECIYLVIKLLQEQKCVIKGINFMDHLLKKVTRRTLTSQFLELDIYLELFDALVKVMVYCDSDKERKKALNVFQEYIEMFNMQARYFIILHLYQTSEHSGLLSLTTGIFKASIIECLEATPPIPYFLGNNLESLIKLACKLPHGSASDLVELSDEVITSLNLLRFLLIRDKHNQTGIWNLMDKLQNDFLKPLREGIDICRVHWRVKIKDLEEQKKMHKISEDIELEKSDAEVTLTVGGEKLPAMPVPEKISFCYQAVNGLDLMESILIRVNECIANNPLEQ</sequence>
<dbReference type="AlphaFoldDB" id="A0A0L7QX10"/>
<dbReference type="EMBL" id="KQ414705">
    <property type="protein sequence ID" value="KOC63152.1"/>
    <property type="molecule type" value="Genomic_DNA"/>
</dbReference>
<dbReference type="GO" id="GO:0005737">
    <property type="term" value="C:cytoplasm"/>
    <property type="evidence" value="ECO:0007669"/>
    <property type="project" value="TreeGrafter"/>
</dbReference>
<dbReference type="InterPro" id="IPR013877">
    <property type="entry name" value="YAP-bd/ALF4/Glomulin"/>
</dbReference>
<dbReference type="STRING" id="597456.A0A0L7QX10"/>
<dbReference type="Pfam" id="PF08568">
    <property type="entry name" value="Kinetochor_Ybp2"/>
    <property type="match status" value="2"/>
</dbReference>
<evidence type="ECO:0000313" key="2">
    <source>
        <dbReference type="Proteomes" id="UP000053825"/>
    </source>
</evidence>
<dbReference type="OrthoDB" id="619536at2759"/>
<proteinExistence type="predicted"/>
<accession>A0A0L7QX10</accession>
<dbReference type="Proteomes" id="UP000053825">
    <property type="component" value="Unassembled WGS sequence"/>
</dbReference>
<evidence type="ECO:0000313" key="1">
    <source>
        <dbReference type="EMBL" id="KOC63152.1"/>
    </source>
</evidence>
<protein>
    <submittedName>
        <fullName evidence="1">Glomulin</fullName>
    </submittedName>
</protein>
<dbReference type="InterPro" id="IPR019516">
    <property type="entry name" value="Glomulin/ALF4"/>
</dbReference>
<dbReference type="GO" id="GO:0055105">
    <property type="term" value="F:ubiquitin-protein transferase inhibitor activity"/>
    <property type="evidence" value="ECO:0007669"/>
    <property type="project" value="TreeGrafter"/>
</dbReference>
<dbReference type="PANTHER" id="PTHR15430">
    <property type="entry name" value="GLOMULIN"/>
    <property type="match status" value="1"/>
</dbReference>
<name>A0A0L7QX10_9HYME</name>
<organism evidence="1 2">
    <name type="scientific">Habropoda laboriosa</name>
    <dbReference type="NCBI Taxonomy" id="597456"/>
    <lineage>
        <taxon>Eukaryota</taxon>
        <taxon>Metazoa</taxon>
        <taxon>Ecdysozoa</taxon>
        <taxon>Arthropoda</taxon>
        <taxon>Hexapoda</taxon>
        <taxon>Insecta</taxon>
        <taxon>Pterygota</taxon>
        <taxon>Neoptera</taxon>
        <taxon>Endopterygota</taxon>
        <taxon>Hymenoptera</taxon>
        <taxon>Apocrita</taxon>
        <taxon>Aculeata</taxon>
        <taxon>Apoidea</taxon>
        <taxon>Anthophila</taxon>
        <taxon>Apidae</taxon>
        <taxon>Habropoda</taxon>
    </lineage>
</organism>